<dbReference type="InterPro" id="IPR002750">
    <property type="entry name" value="CobE/GbiG_C"/>
</dbReference>
<feature type="domain" description="CobE/GbiG C-terminal" evidence="1">
    <location>
        <begin position="2"/>
        <end position="112"/>
    </location>
</feature>
<dbReference type="Gene3D" id="3.30.420.180">
    <property type="entry name" value="CobE/GbiG C-terminal domain"/>
    <property type="match status" value="1"/>
</dbReference>
<dbReference type="InterPro" id="IPR036518">
    <property type="entry name" value="CobE/GbiG_C_sf"/>
</dbReference>
<protein>
    <submittedName>
        <fullName evidence="2">Cobalamin biosynthesis protein CbiG</fullName>
    </submittedName>
</protein>
<dbReference type="Proteomes" id="UP000290439">
    <property type="component" value="Chromosome"/>
</dbReference>
<proteinExistence type="predicted"/>
<dbReference type="Pfam" id="PF01890">
    <property type="entry name" value="CbiG_C"/>
    <property type="match status" value="1"/>
</dbReference>
<dbReference type="SUPFAM" id="SSF159664">
    <property type="entry name" value="CobE/GbiG C-terminal domain-like"/>
    <property type="match status" value="1"/>
</dbReference>
<name>A0A4U8W8V5_9NOCA</name>
<evidence type="ECO:0000259" key="1">
    <source>
        <dbReference type="Pfam" id="PF01890"/>
    </source>
</evidence>
<reference evidence="2 3" key="1">
    <citation type="submission" date="2019-02" db="EMBL/GenBank/DDBJ databases">
        <authorList>
            <consortium name="Pathogen Informatics"/>
        </authorList>
    </citation>
    <scope>NUCLEOTIDE SEQUENCE [LARGE SCALE GENOMIC DNA]</scope>
    <source>
        <strain evidence="2 3">3012STDY6756504</strain>
    </source>
</reference>
<dbReference type="EMBL" id="LR215973">
    <property type="protein sequence ID" value="VFA98717.1"/>
    <property type="molecule type" value="Genomic_DNA"/>
</dbReference>
<dbReference type="InterPro" id="IPR052553">
    <property type="entry name" value="CbiG_hydrolase"/>
</dbReference>
<evidence type="ECO:0000313" key="3">
    <source>
        <dbReference type="Proteomes" id="UP000290439"/>
    </source>
</evidence>
<organism evidence="2 3">
    <name type="scientific">Nocardia cyriacigeorgica</name>
    <dbReference type="NCBI Taxonomy" id="135487"/>
    <lineage>
        <taxon>Bacteria</taxon>
        <taxon>Bacillati</taxon>
        <taxon>Actinomycetota</taxon>
        <taxon>Actinomycetes</taxon>
        <taxon>Mycobacteriales</taxon>
        <taxon>Nocardiaceae</taxon>
        <taxon>Nocardia</taxon>
    </lineage>
</organism>
<accession>A0A4U8W8V5</accession>
<dbReference type="PANTHER" id="PTHR37477:SF1">
    <property type="entry name" value="COBALT-PRECORRIN-5A HYDROLASE"/>
    <property type="match status" value="1"/>
</dbReference>
<evidence type="ECO:0000313" key="2">
    <source>
        <dbReference type="EMBL" id="VFA98717.1"/>
    </source>
</evidence>
<dbReference type="GO" id="GO:0009236">
    <property type="term" value="P:cobalamin biosynthetic process"/>
    <property type="evidence" value="ECO:0007669"/>
    <property type="project" value="InterPro"/>
</dbReference>
<dbReference type="AlphaFoldDB" id="A0A4U8W8V5"/>
<sequence>MAVGLGVRRGTPAERIVAAVRTVLGAQPIACLATVDRRAGEPGILAAAAEFGVPVHSFTTAQLAAVRVPNPSARVMDALGVPGVAEAAALLAGTGGLVLGRRVVAGVVVAAAAYSAPVPGE</sequence>
<dbReference type="PANTHER" id="PTHR37477">
    <property type="entry name" value="COBALT-PRECORRIN-5A HYDROLASE"/>
    <property type="match status" value="1"/>
</dbReference>
<dbReference type="RefSeq" id="WP_232052151.1">
    <property type="nucleotide sequence ID" value="NZ_LR215973.1"/>
</dbReference>
<gene>
    <name evidence="2" type="ORF">NCTC10797_02493</name>
</gene>